<name>A0A9D9DKM7_9BACL</name>
<reference evidence="1" key="1">
    <citation type="submission" date="2020-10" db="EMBL/GenBank/DDBJ databases">
        <authorList>
            <person name="Gilroy R."/>
        </authorList>
    </citation>
    <scope>NUCLEOTIDE SEQUENCE</scope>
    <source>
        <strain evidence="1">11159</strain>
    </source>
</reference>
<dbReference type="AlphaFoldDB" id="A0A9D9DKM7"/>
<dbReference type="Proteomes" id="UP000823613">
    <property type="component" value="Unassembled WGS sequence"/>
</dbReference>
<proteinExistence type="predicted"/>
<comment type="caution">
    <text evidence="1">The sequence shown here is derived from an EMBL/GenBank/DDBJ whole genome shotgun (WGS) entry which is preliminary data.</text>
</comment>
<accession>A0A9D9DKM7</accession>
<evidence type="ECO:0000313" key="1">
    <source>
        <dbReference type="EMBL" id="MBO8427900.1"/>
    </source>
</evidence>
<reference evidence="1" key="2">
    <citation type="journal article" date="2021" name="PeerJ">
        <title>Extensive microbial diversity within the chicken gut microbiome revealed by metagenomics and culture.</title>
        <authorList>
            <person name="Gilroy R."/>
            <person name="Ravi A."/>
            <person name="Getino M."/>
            <person name="Pursley I."/>
            <person name="Horton D.L."/>
            <person name="Alikhan N.F."/>
            <person name="Baker D."/>
            <person name="Gharbi K."/>
            <person name="Hall N."/>
            <person name="Watson M."/>
            <person name="Adriaenssens E.M."/>
            <person name="Foster-Nyarko E."/>
            <person name="Jarju S."/>
            <person name="Secka A."/>
            <person name="Antonio M."/>
            <person name="Oren A."/>
            <person name="Chaudhuri R.R."/>
            <person name="La Ragione R."/>
            <person name="Hildebrand F."/>
            <person name="Pallen M.J."/>
        </authorList>
    </citation>
    <scope>NUCLEOTIDE SEQUENCE</scope>
    <source>
        <strain evidence="1">11159</strain>
    </source>
</reference>
<organism evidence="1 2">
    <name type="scientific">Candidatus Onthovivens merdipullorum</name>
    <dbReference type="NCBI Taxonomy" id="2840889"/>
    <lineage>
        <taxon>Bacteria</taxon>
        <taxon>Bacillati</taxon>
        <taxon>Bacillota</taxon>
        <taxon>Bacilli</taxon>
        <taxon>Bacillales</taxon>
        <taxon>Candidatus Onthovivens</taxon>
    </lineage>
</organism>
<gene>
    <name evidence="1" type="ORF">IAC58_05105</name>
</gene>
<evidence type="ECO:0000313" key="2">
    <source>
        <dbReference type="Proteomes" id="UP000823613"/>
    </source>
</evidence>
<sequence>MISLILDSSNVYLNVGLAINSKLIDKISYEAWQKQSEYMIPELSLIHI</sequence>
<protein>
    <submittedName>
        <fullName evidence="1">Uncharacterized protein</fullName>
    </submittedName>
</protein>
<dbReference type="EMBL" id="JADIMY010000101">
    <property type="protein sequence ID" value="MBO8427900.1"/>
    <property type="molecule type" value="Genomic_DNA"/>
</dbReference>